<dbReference type="PANTHER" id="PTHR31704">
    <property type="entry name" value="MYB/SANT-LIKE DNA-BINDING DOMAIN PROTEIN-RELATED"/>
    <property type="match status" value="1"/>
</dbReference>
<name>A0A1S4BMR0_TOBAC</name>
<reference evidence="2" key="1">
    <citation type="submission" date="2025-08" db="UniProtKB">
        <authorList>
            <consortium name="RefSeq"/>
        </authorList>
    </citation>
    <scope>IDENTIFICATION</scope>
</reference>
<dbReference type="STRING" id="4097.A0A1S4BMR0"/>
<dbReference type="PANTHER" id="PTHR31704:SF48">
    <property type="entry name" value="L10-INTERACTING MYB DOMAIN-CONTAINING PROTEIN-LIKE"/>
    <property type="match status" value="1"/>
</dbReference>
<dbReference type="Pfam" id="PF12776">
    <property type="entry name" value="Myb_DNA-bind_3"/>
    <property type="match status" value="1"/>
</dbReference>
<dbReference type="PaxDb" id="4097-A0A1S4BMR0"/>
<dbReference type="InterPro" id="IPR024752">
    <property type="entry name" value="Myb/SANT-like_dom"/>
</dbReference>
<dbReference type="RefSeq" id="XP_016490144.1">
    <property type="nucleotide sequence ID" value="XM_016634658.1"/>
</dbReference>
<protein>
    <recommendedName>
        <fullName evidence="1">Myb/SANT-like domain-containing protein</fullName>
    </recommendedName>
</protein>
<dbReference type="OrthoDB" id="1730132at2759"/>
<dbReference type="OMA" id="ARKEWIC"/>
<evidence type="ECO:0000313" key="2">
    <source>
        <dbReference type="RefSeq" id="XP_016490144.1"/>
    </source>
</evidence>
<sequence length="275" mass="31338">MDVVKTFLESCIQEISLNGRLGSSLKADSWNKVKLVLETSHGFSVTQKQIKNHFDYLKEKYQAWLRKTKKTDNIYDPATNSILMSNSEWDKYIQAHPKAKALKTSSLPFPDLYTKLFEGSIAIEIHGWSPSCTYLLPGVSFIYTTIGVDTLDSIEDLVGNKNDGAPNDYPSQSSIPIEKKPLGRKKFASSQLDTEEKMSIALELLVKKYNGPDIEECMEKLEELGWEEPLYSATVSIFCEGDSYRKTWMNIIKVDKLENWIKAMGKKWGFFDFAN</sequence>
<evidence type="ECO:0000259" key="1">
    <source>
        <dbReference type="Pfam" id="PF12776"/>
    </source>
</evidence>
<dbReference type="KEGG" id="nta:107809950"/>
<accession>A0A1S4BMR0</accession>
<feature type="domain" description="Myb/SANT-like" evidence="1">
    <location>
        <begin position="5"/>
        <end position="92"/>
    </location>
</feature>
<dbReference type="AlphaFoldDB" id="A0A1S4BMR0"/>
<organism evidence="2">
    <name type="scientific">Nicotiana tabacum</name>
    <name type="common">Common tobacco</name>
    <dbReference type="NCBI Taxonomy" id="4097"/>
    <lineage>
        <taxon>Eukaryota</taxon>
        <taxon>Viridiplantae</taxon>
        <taxon>Streptophyta</taxon>
        <taxon>Embryophyta</taxon>
        <taxon>Tracheophyta</taxon>
        <taxon>Spermatophyta</taxon>
        <taxon>Magnoliopsida</taxon>
        <taxon>eudicotyledons</taxon>
        <taxon>Gunneridae</taxon>
        <taxon>Pentapetalae</taxon>
        <taxon>asterids</taxon>
        <taxon>lamiids</taxon>
        <taxon>Solanales</taxon>
        <taxon>Solanaceae</taxon>
        <taxon>Nicotianoideae</taxon>
        <taxon>Nicotianeae</taxon>
        <taxon>Nicotiana</taxon>
    </lineage>
</organism>
<proteinExistence type="predicted"/>
<gene>
    <name evidence="2" type="primary">LOC107809950</name>
</gene>